<dbReference type="Pfam" id="PF22725">
    <property type="entry name" value="GFO_IDH_MocA_C3"/>
    <property type="match status" value="1"/>
</dbReference>
<dbReference type="InterPro" id="IPR050463">
    <property type="entry name" value="Gfo/Idh/MocA_oxidrdct_glycsds"/>
</dbReference>
<dbReference type="InterPro" id="IPR036291">
    <property type="entry name" value="NAD(P)-bd_dom_sf"/>
</dbReference>
<dbReference type="AlphaFoldDB" id="A0A1T4XZE1"/>
<gene>
    <name evidence="5" type="ORF">SAMN02745166_02162</name>
</gene>
<evidence type="ECO:0000256" key="1">
    <source>
        <dbReference type="ARBA" id="ARBA00023002"/>
    </source>
</evidence>
<dbReference type="RefSeq" id="WP_078813373.1">
    <property type="nucleotide sequence ID" value="NZ_FUYE01000006.1"/>
</dbReference>
<evidence type="ECO:0000259" key="3">
    <source>
        <dbReference type="Pfam" id="PF01408"/>
    </source>
</evidence>
<dbReference type="Gene3D" id="3.40.50.720">
    <property type="entry name" value="NAD(P)-binding Rossmann-like Domain"/>
    <property type="match status" value="1"/>
</dbReference>
<keyword evidence="6" id="KW-1185">Reference proteome</keyword>
<protein>
    <submittedName>
        <fullName evidence="5">Predicted dehydrogenase</fullName>
    </submittedName>
</protein>
<proteinExistence type="predicted"/>
<feature type="domain" description="GFO/IDH/MocA-like oxidoreductase" evidence="4">
    <location>
        <begin position="168"/>
        <end position="281"/>
    </location>
</feature>
<reference evidence="6" key="1">
    <citation type="submission" date="2017-02" db="EMBL/GenBank/DDBJ databases">
        <authorList>
            <person name="Varghese N."/>
            <person name="Submissions S."/>
        </authorList>
    </citation>
    <scope>NUCLEOTIDE SEQUENCE [LARGE SCALE GENOMIC DNA]</scope>
    <source>
        <strain evidence="6">ATCC 700200</strain>
    </source>
</reference>
<dbReference type="GO" id="GO:0000166">
    <property type="term" value="F:nucleotide binding"/>
    <property type="evidence" value="ECO:0007669"/>
    <property type="project" value="InterPro"/>
</dbReference>
<dbReference type="InterPro" id="IPR006311">
    <property type="entry name" value="TAT_signal"/>
</dbReference>
<feature type="signal peptide" evidence="2">
    <location>
        <begin position="1"/>
        <end position="25"/>
    </location>
</feature>
<evidence type="ECO:0000256" key="2">
    <source>
        <dbReference type="SAM" id="SignalP"/>
    </source>
</evidence>
<evidence type="ECO:0000313" key="5">
    <source>
        <dbReference type="EMBL" id="SKA94431.1"/>
    </source>
</evidence>
<organism evidence="5 6">
    <name type="scientific">Prosthecobacter debontii</name>
    <dbReference type="NCBI Taxonomy" id="48467"/>
    <lineage>
        <taxon>Bacteria</taxon>
        <taxon>Pseudomonadati</taxon>
        <taxon>Verrucomicrobiota</taxon>
        <taxon>Verrucomicrobiia</taxon>
        <taxon>Verrucomicrobiales</taxon>
        <taxon>Verrucomicrobiaceae</taxon>
        <taxon>Prosthecobacter</taxon>
    </lineage>
</organism>
<name>A0A1T4XZE1_9BACT</name>
<feature type="chain" id="PRO_5012527060" evidence="2">
    <location>
        <begin position="26"/>
        <end position="358"/>
    </location>
</feature>
<dbReference type="SUPFAM" id="SSF51735">
    <property type="entry name" value="NAD(P)-binding Rossmann-fold domains"/>
    <property type="match status" value="1"/>
</dbReference>
<evidence type="ECO:0000313" key="6">
    <source>
        <dbReference type="Proteomes" id="UP000190774"/>
    </source>
</evidence>
<dbReference type="PROSITE" id="PS51318">
    <property type="entry name" value="TAT"/>
    <property type="match status" value="1"/>
</dbReference>
<dbReference type="STRING" id="48467.SAMN02745166_02162"/>
<dbReference type="SUPFAM" id="SSF55347">
    <property type="entry name" value="Glyceraldehyde-3-phosphate dehydrogenase-like, C-terminal domain"/>
    <property type="match status" value="1"/>
</dbReference>
<dbReference type="PANTHER" id="PTHR43818:SF11">
    <property type="entry name" value="BCDNA.GH03377"/>
    <property type="match status" value="1"/>
</dbReference>
<dbReference type="Pfam" id="PF01408">
    <property type="entry name" value="GFO_IDH_MocA"/>
    <property type="match status" value="1"/>
</dbReference>
<dbReference type="PANTHER" id="PTHR43818">
    <property type="entry name" value="BCDNA.GH03377"/>
    <property type="match status" value="1"/>
</dbReference>
<dbReference type="Proteomes" id="UP000190774">
    <property type="component" value="Unassembled WGS sequence"/>
</dbReference>
<dbReference type="GO" id="GO:0016491">
    <property type="term" value="F:oxidoreductase activity"/>
    <property type="evidence" value="ECO:0007669"/>
    <property type="project" value="UniProtKB-KW"/>
</dbReference>
<dbReference type="Gene3D" id="3.30.360.10">
    <property type="entry name" value="Dihydrodipicolinate Reductase, domain 2"/>
    <property type="match status" value="1"/>
</dbReference>
<keyword evidence="2" id="KW-0732">Signal</keyword>
<sequence length="358" mass="38703">MPLTRRHLLHTAATSLAATALPSWAAETKSPLRCGQIGTGHAHAAGKMEAMRKLTNLWEVVGLAAEANDAGETAADAQKAPYAGLKLMPEADLLASPDLKVIAVETRIENSCATALRCLQAGKHIHLDKPGALEHAEFKTMRQLAEQRGLTVQMGYMLRYNPAFELLFQAVQEGWLGEITEIDAAMGKLADKSTRGQIGKLAGGGMFELACHVMDAVVTLLGRPQSVQSFSTPTQKDGVQDNQLAVLAYPRATATIRCNHADPFGGPRRRFNVTGTEGTFEIVPLESGKVNLSLTRARGSYKKGTQTIQLTVPKGRYDREFMDLAQVVRGEKALAWDATHDITVHETVLKAAGVRKEA</sequence>
<feature type="domain" description="Gfo/Idh/MocA-like oxidoreductase N-terminal" evidence="3">
    <location>
        <begin position="32"/>
        <end position="156"/>
    </location>
</feature>
<dbReference type="InterPro" id="IPR055170">
    <property type="entry name" value="GFO_IDH_MocA-like_dom"/>
</dbReference>
<evidence type="ECO:0000259" key="4">
    <source>
        <dbReference type="Pfam" id="PF22725"/>
    </source>
</evidence>
<dbReference type="EMBL" id="FUYE01000006">
    <property type="protein sequence ID" value="SKA94431.1"/>
    <property type="molecule type" value="Genomic_DNA"/>
</dbReference>
<dbReference type="InterPro" id="IPR000683">
    <property type="entry name" value="Gfo/Idh/MocA-like_OxRdtase_N"/>
</dbReference>
<keyword evidence="1" id="KW-0560">Oxidoreductase</keyword>
<accession>A0A1T4XZE1</accession>